<gene>
    <name evidence="4" type="ORF">GSTUAT00004586001</name>
</gene>
<evidence type="ECO:0000313" key="5">
    <source>
        <dbReference type="Proteomes" id="UP001412239"/>
    </source>
</evidence>
<keyword evidence="5" id="KW-1185">Reference proteome</keyword>
<dbReference type="Pfam" id="PF00188">
    <property type="entry name" value="CAP"/>
    <property type="match status" value="1"/>
</dbReference>
<feature type="chain" id="PRO_5013194669" description="SCP domain-containing protein" evidence="2">
    <location>
        <begin position="20"/>
        <end position="274"/>
    </location>
</feature>
<feature type="domain" description="SCP" evidence="3">
    <location>
        <begin position="138"/>
        <end position="264"/>
    </location>
</feature>
<keyword evidence="2" id="KW-0732">Signal</keyword>
<dbReference type="PROSITE" id="PS01009">
    <property type="entry name" value="CRISP_1"/>
    <property type="match status" value="1"/>
</dbReference>
<dbReference type="AlphaFoldDB" id="A0A292PUT4"/>
<accession>A0A292PUT4</accession>
<dbReference type="InterPro" id="IPR001283">
    <property type="entry name" value="CRISP-related"/>
</dbReference>
<evidence type="ECO:0000256" key="1">
    <source>
        <dbReference type="SAM" id="MobiDB-lite"/>
    </source>
</evidence>
<organism evidence="4 5">
    <name type="scientific">Tuber aestivum</name>
    <name type="common">summer truffle</name>
    <dbReference type="NCBI Taxonomy" id="59557"/>
    <lineage>
        <taxon>Eukaryota</taxon>
        <taxon>Fungi</taxon>
        <taxon>Dikarya</taxon>
        <taxon>Ascomycota</taxon>
        <taxon>Pezizomycotina</taxon>
        <taxon>Pezizomycetes</taxon>
        <taxon>Pezizales</taxon>
        <taxon>Tuberaceae</taxon>
        <taxon>Tuber</taxon>
    </lineage>
</organism>
<protein>
    <recommendedName>
        <fullName evidence="3">SCP domain-containing protein</fullName>
    </recommendedName>
</protein>
<dbReference type="SMART" id="SM00198">
    <property type="entry name" value="SCP"/>
    <property type="match status" value="1"/>
</dbReference>
<dbReference type="InterPro" id="IPR014044">
    <property type="entry name" value="CAP_dom"/>
</dbReference>
<dbReference type="InterPro" id="IPR018244">
    <property type="entry name" value="Allrgn_V5/Tpx1_CS"/>
</dbReference>
<evidence type="ECO:0000313" key="4">
    <source>
        <dbReference type="EMBL" id="CUS11309.1"/>
    </source>
</evidence>
<dbReference type="GO" id="GO:0005576">
    <property type="term" value="C:extracellular region"/>
    <property type="evidence" value="ECO:0007669"/>
    <property type="project" value="InterPro"/>
</dbReference>
<dbReference type="InterPro" id="IPR035940">
    <property type="entry name" value="CAP_sf"/>
</dbReference>
<proteinExistence type="predicted"/>
<dbReference type="Gene3D" id="3.40.33.10">
    <property type="entry name" value="CAP"/>
    <property type="match status" value="1"/>
</dbReference>
<evidence type="ECO:0000256" key="2">
    <source>
        <dbReference type="SAM" id="SignalP"/>
    </source>
</evidence>
<sequence length="274" mass="28460">MRVAYTTILSAALAASALAFPFRGANQKRDDAVEIVTECTTIHVTEYATSGPSPSPEPPVVKPNSDVDAPAPTGDYTKYRSKSRRPRPTSTSAPETSPPPPAVTPPIESPVPTSKEPAAAPTTSPAPAPSSPAPSGGSFESEVLAAHNDKRALHGVPALTYDKTLADYAAGVSATCKFEHSHGPYGENLAAGYASAAEAIKAWYDEEKLYNYASGDFSSATGHFTQLVWKSTTKVGCGVKACNGAGGTPGEFLTCNYDTGNVIGQFQANVLPPV</sequence>
<feature type="compositionally biased region" description="Pro residues" evidence="1">
    <location>
        <begin position="96"/>
        <end position="109"/>
    </location>
</feature>
<dbReference type="SUPFAM" id="SSF55797">
    <property type="entry name" value="PR-1-like"/>
    <property type="match status" value="1"/>
</dbReference>
<reference evidence="4" key="1">
    <citation type="submission" date="2015-10" db="EMBL/GenBank/DDBJ databases">
        <authorList>
            <person name="Regsiter A."/>
            <person name="william w."/>
        </authorList>
    </citation>
    <scope>NUCLEOTIDE SEQUENCE</scope>
    <source>
        <strain evidence="4">Montdore</strain>
    </source>
</reference>
<dbReference type="EMBL" id="LN891025">
    <property type="protein sequence ID" value="CUS11309.1"/>
    <property type="molecule type" value="Genomic_DNA"/>
</dbReference>
<feature type="signal peptide" evidence="2">
    <location>
        <begin position="1"/>
        <end position="19"/>
    </location>
</feature>
<dbReference type="PANTHER" id="PTHR10334">
    <property type="entry name" value="CYSTEINE-RICH SECRETORY PROTEIN-RELATED"/>
    <property type="match status" value="1"/>
</dbReference>
<name>A0A292PUT4_9PEZI</name>
<dbReference type="PRINTS" id="PR01217">
    <property type="entry name" value="PRICHEXTENSN"/>
</dbReference>
<evidence type="ECO:0000259" key="3">
    <source>
        <dbReference type="SMART" id="SM00198"/>
    </source>
</evidence>
<dbReference type="Proteomes" id="UP001412239">
    <property type="component" value="Unassembled WGS sequence"/>
</dbReference>
<feature type="region of interest" description="Disordered" evidence="1">
    <location>
        <begin position="46"/>
        <end position="140"/>
    </location>
</feature>